<organism evidence="2 3">
    <name type="scientific">Streptosporangium becharense</name>
    <dbReference type="NCBI Taxonomy" id="1816182"/>
    <lineage>
        <taxon>Bacteria</taxon>
        <taxon>Bacillati</taxon>
        <taxon>Actinomycetota</taxon>
        <taxon>Actinomycetes</taxon>
        <taxon>Streptosporangiales</taxon>
        <taxon>Streptosporangiaceae</taxon>
        <taxon>Streptosporangium</taxon>
    </lineage>
</organism>
<accession>A0A7W9IFP1</accession>
<proteinExistence type="predicted"/>
<gene>
    <name evidence="2" type="ORF">F4562_002340</name>
</gene>
<feature type="compositionally biased region" description="Low complexity" evidence="1">
    <location>
        <begin position="1"/>
        <end position="14"/>
    </location>
</feature>
<feature type="region of interest" description="Disordered" evidence="1">
    <location>
        <begin position="1"/>
        <end position="21"/>
    </location>
</feature>
<dbReference type="EMBL" id="JACHMP010000001">
    <property type="protein sequence ID" value="MBB5819278.1"/>
    <property type="molecule type" value="Genomic_DNA"/>
</dbReference>
<sequence>MPDTAASAVVSATTGRETGTPSRSAWICMHRSLAVTPPLSSTCRASDSLCAAPEMMPSWSRIG</sequence>
<evidence type="ECO:0000313" key="2">
    <source>
        <dbReference type="EMBL" id="MBB5819278.1"/>
    </source>
</evidence>
<evidence type="ECO:0000313" key="3">
    <source>
        <dbReference type="Proteomes" id="UP000540685"/>
    </source>
</evidence>
<name>A0A7W9IFP1_9ACTN</name>
<dbReference type="Proteomes" id="UP000540685">
    <property type="component" value="Unassembled WGS sequence"/>
</dbReference>
<keyword evidence="3" id="KW-1185">Reference proteome</keyword>
<dbReference type="AlphaFoldDB" id="A0A7W9IFP1"/>
<evidence type="ECO:0000256" key="1">
    <source>
        <dbReference type="SAM" id="MobiDB-lite"/>
    </source>
</evidence>
<comment type="caution">
    <text evidence="2">The sequence shown here is derived from an EMBL/GenBank/DDBJ whole genome shotgun (WGS) entry which is preliminary data.</text>
</comment>
<protein>
    <submittedName>
        <fullName evidence="2">Uncharacterized protein</fullName>
    </submittedName>
</protein>
<reference evidence="2 3" key="1">
    <citation type="submission" date="2020-08" db="EMBL/GenBank/DDBJ databases">
        <title>Sequencing the genomes of 1000 actinobacteria strains.</title>
        <authorList>
            <person name="Klenk H.-P."/>
        </authorList>
    </citation>
    <scope>NUCLEOTIDE SEQUENCE [LARGE SCALE GENOMIC DNA]</scope>
    <source>
        <strain evidence="2 3">DSM 46887</strain>
    </source>
</reference>